<accession>A0A9R1XIG7</accession>
<comment type="caution">
    <text evidence="2">The sequence shown here is derived from an EMBL/GenBank/DDBJ whole genome shotgun (WGS) entry which is preliminary data.</text>
</comment>
<name>A0A9R1XIG7_LACSA</name>
<proteinExistence type="predicted"/>
<evidence type="ECO:0000313" key="3">
    <source>
        <dbReference type="Proteomes" id="UP000235145"/>
    </source>
</evidence>
<dbReference type="Proteomes" id="UP000235145">
    <property type="component" value="Unassembled WGS sequence"/>
</dbReference>
<protein>
    <submittedName>
        <fullName evidence="2">Uncharacterized protein</fullName>
    </submittedName>
</protein>
<evidence type="ECO:0000256" key="1">
    <source>
        <dbReference type="SAM" id="MobiDB-lite"/>
    </source>
</evidence>
<gene>
    <name evidence="2" type="ORF">LSAT_V11C400185520</name>
</gene>
<keyword evidence="3" id="KW-1185">Reference proteome</keyword>
<dbReference type="EMBL" id="NBSK02000004">
    <property type="protein sequence ID" value="KAJ0214311.1"/>
    <property type="molecule type" value="Genomic_DNA"/>
</dbReference>
<reference evidence="2 3" key="1">
    <citation type="journal article" date="2017" name="Nat. Commun.">
        <title>Genome assembly with in vitro proximity ligation data and whole-genome triplication in lettuce.</title>
        <authorList>
            <person name="Reyes-Chin-Wo S."/>
            <person name="Wang Z."/>
            <person name="Yang X."/>
            <person name="Kozik A."/>
            <person name="Arikit S."/>
            <person name="Song C."/>
            <person name="Xia L."/>
            <person name="Froenicke L."/>
            <person name="Lavelle D.O."/>
            <person name="Truco M.J."/>
            <person name="Xia R."/>
            <person name="Zhu S."/>
            <person name="Xu C."/>
            <person name="Xu H."/>
            <person name="Xu X."/>
            <person name="Cox K."/>
            <person name="Korf I."/>
            <person name="Meyers B.C."/>
            <person name="Michelmore R.W."/>
        </authorList>
    </citation>
    <scope>NUCLEOTIDE SEQUENCE [LARGE SCALE GENOMIC DNA]</scope>
    <source>
        <strain evidence="3">cv. Salinas</strain>
        <tissue evidence="2">Seedlings</tissue>
    </source>
</reference>
<evidence type="ECO:0000313" key="2">
    <source>
        <dbReference type="EMBL" id="KAJ0214311.1"/>
    </source>
</evidence>
<dbReference type="PANTHER" id="PTHR31973:SF187">
    <property type="entry name" value="MUTATOR TRANSPOSASE MUDRA PROTEIN"/>
    <property type="match status" value="1"/>
</dbReference>
<organism evidence="2 3">
    <name type="scientific">Lactuca sativa</name>
    <name type="common">Garden lettuce</name>
    <dbReference type="NCBI Taxonomy" id="4236"/>
    <lineage>
        <taxon>Eukaryota</taxon>
        <taxon>Viridiplantae</taxon>
        <taxon>Streptophyta</taxon>
        <taxon>Embryophyta</taxon>
        <taxon>Tracheophyta</taxon>
        <taxon>Spermatophyta</taxon>
        <taxon>Magnoliopsida</taxon>
        <taxon>eudicotyledons</taxon>
        <taxon>Gunneridae</taxon>
        <taxon>Pentapetalae</taxon>
        <taxon>asterids</taxon>
        <taxon>campanulids</taxon>
        <taxon>Asterales</taxon>
        <taxon>Asteraceae</taxon>
        <taxon>Cichorioideae</taxon>
        <taxon>Cichorieae</taxon>
        <taxon>Lactucinae</taxon>
        <taxon>Lactuca</taxon>
    </lineage>
</organism>
<feature type="region of interest" description="Disordered" evidence="1">
    <location>
        <begin position="121"/>
        <end position="157"/>
    </location>
</feature>
<dbReference type="AlphaFoldDB" id="A0A9R1XIG7"/>
<sequence length="157" mass="17691">MFSIISFFSFHLYMYKVVLPHVEHIKCARHVYANFRKVFSGIEFKNMFWTVAKSTVEGDFELNMEKIREVIRVAYDHLMARGPKSWCRSFFIGGMACEVHQLVESLFFHLFPTPTLLVESSKNSTSSPSSITSGLSSSDSPSSSLNSSSSSSSYECG</sequence>
<dbReference type="PANTHER" id="PTHR31973">
    <property type="entry name" value="POLYPROTEIN, PUTATIVE-RELATED"/>
    <property type="match status" value="1"/>
</dbReference>